<dbReference type="AlphaFoldDB" id="A0A1K0GUA2"/>
<evidence type="ECO:0000313" key="2">
    <source>
        <dbReference type="Proteomes" id="UP000182486"/>
    </source>
</evidence>
<reference evidence="1 2" key="1">
    <citation type="submission" date="2016-09" db="EMBL/GenBank/DDBJ databases">
        <title>Couchioplanes caeruleus draft genome sequence.</title>
        <authorList>
            <person name="Sheehan J."/>
            <person name="Caffrey P."/>
        </authorList>
    </citation>
    <scope>NUCLEOTIDE SEQUENCE [LARGE SCALE GENOMIC DNA]</scope>
    <source>
        <strain evidence="1 2">DSM 43634</strain>
    </source>
</reference>
<evidence type="ECO:0000313" key="1">
    <source>
        <dbReference type="EMBL" id="OJF12915.1"/>
    </source>
</evidence>
<accession>A0A1K0GUA2</accession>
<comment type="caution">
    <text evidence="1">The sequence shown here is derived from an EMBL/GenBank/DDBJ whole genome shotgun (WGS) entry which is preliminary data.</text>
</comment>
<protein>
    <submittedName>
        <fullName evidence="1">Uncharacterized protein</fullName>
    </submittedName>
</protein>
<sequence length="221" mass="23584">MPGTDRVVAIDPARWTLASAVTVRAPSTNQACYTIIPDPLADRIGVLGLLADSDGAYLSWPRWDGAAVVAGEPGPDTLLTDVRGDGLEYAAVLDGYPSELVTVDLATQTPTGRLTMSAAADTDDADDTWYFNTFYLAGGHLAAFTREEHLLLLSPDPLRPVAELRLEGYRFAPFDGYACDTAQVAGPHLSGVGRWTDTRLVAMHSEAGTTVTRLYDLNGVG</sequence>
<dbReference type="EMBL" id="MEIA01000188">
    <property type="protein sequence ID" value="OJF12915.1"/>
    <property type="molecule type" value="Genomic_DNA"/>
</dbReference>
<organism evidence="1 2">
    <name type="scientific">Couchioplanes caeruleus subsp. caeruleus</name>
    <dbReference type="NCBI Taxonomy" id="56427"/>
    <lineage>
        <taxon>Bacteria</taxon>
        <taxon>Bacillati</taxon>
        <taxon>Actinomycetota</taxon>
        <taxon>Actinomycetes</taxon>
        <taxon>Micromonosporales</taxon>
        <taxon>Micromonosporaceae</taxon>
        <taxon>Couchioplanes</taxon>
    </lineage>
</organism>
<gene>
    <name evidence="1" type="ORF">BG844_18110</name>
</gene>
<proteinExistence type="predicted"/>
<keyword evidence="2" id="KW-1185">Reference proteome</keyword>
<name>A0A1K0GUA2_9ACTN</name>
<dbReference type="Proteomes" id="UP000182486">
    <property type="component" value="Unassembled WGS sequence"/>
</dbReference>